<dbReference type="CDD" id="cd04301">
    <property type="entry name" value="NAT_SF"/>
    <property type="match status" value="1"/>
</dbReference>
<dbReference type="OrthoDB" id="7843527at2"/>
<sequence>MTRSQKTLAPGLHPGLLPPVYRELRPAEHRLLEPHLMRLSPASRNLRFGSAVSLVTVQRYCRNDGKPLPIICGAFIGGVLRGVVEIRFGKDAPTSQAEIAISVEDDWQDIGIGSKLMELALERARDHHITRLEVDFMPHNMPMRRLAEKFGATFSHQRGLTTGIFSLADPGFAADAGSKRPQ</sequence>
<dbReference type="EMBL" id="WTVA01000015">
    <property type="protein sequence ID" value="MZR24079.1"/>
    <property type="molecule type" value="Genomic_DNA"/>
</dbReference>
<evidence type="ECO:0000313" key="3">
    <source>
        <dbReference type="Proteomes" id="UP000445696"/>
    </source>
</evidence>
<evidence type="ECO:0000259" key="1">
    <source>
        <dbReference type="PROSITE" id="PS51186"/>
    </source>
</evidence>
<dbReference type="InterPro" id="IPR000182">
    <property type="entry name" value="GNAT_dom"/>
</dbReference>
<keyword evidence="3" id="KW-1185">Reference proteome</keyword>
<dbReference type="SUPFAM" id="SSF55729">
    <property type="entry name" value="Acyl-CoA N-acyltransferases (Nat)"/>
    <property type="match status" value="1"/>
</dbReference>
<reference evidence="2 3" key="1">
    <citation type="journal article" date="2014" name="Int. J. Syst. Evol. Microbiol.">
        <title>Sneathiella chungangensis sp. nov., isolated from a marine sand, and emended description of the genus Sneathiella.</title>
        <authorList>
            <person name="Siamphan C."/>
            <person name="Kim H."/>
            <person name="Lee J.S."/>
            <person name="Kim W."/>
        </authorList>
    </citation>
    <scope>NUCLEOTIDE SEQUENCE [LARGE SCALE GENOMIC DNA]</scope>
    <source>
        <strain evidence="2 3">KCTC 32476</strain>
    </source>
</reference>
<organism evidence="2 3">
    <name type="scientific">Sneathiella chungangensis</name>
    <dbReference type="NCBI Taxonomy" id="1418234"/>
    <lineage>
        <taxon>Bacteria</taxon>
        <taxon>Pseudomonadati</taxon>
        <taxon>Pseudomonadota</taxon>
        <taxon>Alphaproteobacteria</taxon>
        <taxon>Sneathiellales</taxon>
        <taxon>Sneathiellaceae</taxon>
        <taxon>Sneathiella</taxon>
    </lineage>
</organism>
<dbReference type="Proteomes" id="UP000445696">
    <property type="component" value="Unassembled WGS sequence"/>
</dbReference>
<dbReference type="GO" id="GO:0016747">
    <property type="term" value="F:acyltransferase activity, transferring groups other than amino-acyl groups"/>
    <property type="evidence" value="ECO:0007669"/>
    <property type="project" value="InterPro"/>
</dbReference>
<evidence type="ECO:0000313" key="2">
    <source>
        <dbReference type="EMBL" id="MZR24079.1"/>
    </source>
</evidence>
<dbReference type="AlphaFoldDB" id="A0A845MJR6"/>
<name>A0A845MJR6_9PROT</name>
<dbReference type="RefSeq" id="WP_161340538.1">
    <property type="nucleotide sequence ID" value="NZ_JBHSDG010000003.1"/>
</dbReference>
<proteinExistence type="predicted"/>
<protein>
    <submittedName>
        <fullName evidence="2">GNAT family N-acetyltransferase</fullName>
    </submittedName>
</protein>
<accession>A0A845MJR6</accession>
<feature type="domain" description="N-acetyltransferase" evidence="1">
    <location>
        <begin position="27"/>
        <end position="170"/>
    </location>
</feature>
<gene>
    <name evidence="2" type="ORF">GQF03_17225</name>
</gene>
<dbReference type="InterPro" id="IPR016181">
    <property type="entry name" value="Acyl_CoA_acyltransferase"/>
</dbReference>
<dbReference type="Pfam" id="PF00583">
    <property type="entry name" value="Acetyltransf_1"/>
    <property type="match status" value="1"/>
</dbReference>
<comment type="caution">
    <text evidence="2">The sequence shown here is derived from an EMBL/GenBank/DDBJ whole genome shotgun (WGS) entry which is preliminary data.</text>
</comment>
<dbReference type="PROSITE" id="PS51186">
    <property type="entry name" value="GNAT"/>
    <property type="match status" value="1"/>
</dbReference>
<dbReference type="Gene3D" id="3.40.630.30">
    <property type="match status" value="1"/>
</dbReference>
<keyword evidence="2" id="KW-0808">Transferase</keyword>